<feature type="compositionally biased region" description="Polar residues" evidence="1">
    <location>
        <begin position="42"/>
        <end position="53"/>
    </location>
</feature>
<gene>
    <name evidence="2" type="ORF">EYF80_062244</name>
</gene>
<organism evidence="2 3">
    <name type="scientific">Liparis tanakae</name>
    <name type="common">Tanaka's snailfish</name>
    <dbReference type="NCBI Taxonomy" id="230148"/>
    <lineage>
        <taxon>Eukaryota</taxon>
        <taxon>Metazoa</taxon>
        <taxon>Chordata</taxon>
        <taxon>Craniata</taxon>
        <taxon>Vertebrata</taxon>
        <taxon>Euteleostomi</taxon>
        <taxon>Actinopterygii</taxon>
        <taxon>Neopterygii</taxon>
        <taxon>Teleostei</taxon>
        <taxon>Neoteleostei</taxon>
        <taxon>Acanthomorphata</taxon>
        <taxon>Eupercaria</taxon>
        <taxon>Perciformes</taxon>
        <taxon>Cottioidei</taxon>
        <taxon>Cottales</taxon>
        <taxon>Liparidae</taxon>
        <taxon>Liparis</taxon>
    </lineage>
</organism>
<accession>A0A4Z2EGF6</accession>
<evidence type="ECO:0000313" key="2">
    <source>
        <dbReference type="EMBL" id="TNN27610.1"/>
    </source>
</evidence>
<name>A0A4Z2EGF6_9TELE</name>
<evidence type="ECO:0000256" key="1">
    <source>
        <dbReference type="SAM" id="MobiDB-lite"/>
    </source>
</evidence>
<reference evidence="2 3" key="1">
    <citation type="submission" date="2019-03" db="EMBL/GenBank/DDBJ databases">
        <title>First draft genome of Liparis tanakae, snailfish: a comprehensive survey of snailfish specific genes.</title>
        <authorList>
            <person name="Kim W."/>
            <person name="Song I."/>
            <person name="Jeong J.-H."/>
            <person name="Kim D."/>
            <person name="Kim S."/>
            <person name="Ryu S."/>
            <person name="Song J.Y."/>
            <person name="Lee S.K."/>
        </authorList>
    </citation>
    <scope>NUCLEOTIDE SEQUENCE [LARGE SCALE GENOMIC DNA]</scope>
    <source>
        <tissue evidence="2">Muscle</tissue>
    </source>
</reference>
<dbReference type="EMBL" id="SRLO01008008">
    <property type="protein sequence ID" value="TNN27610.1"/>
    <property type="molecule type" value="Genomic_DNA"/>
</dbReference>
<keyword evidence="3" id="KW-1185">Reference proteome</keyword>
<comment type="caution">
    <text evidence="2">The sequence shown here is derived from an EMBL/GenBank/DDBJ whole genome shotgun (WGS) entry which is preliminary data.</text>
</comment>
<dbReference type="Proteomes" id="UP000314294">
    <property type="component" value="Unassembled WGS sequence"/>
</dbReference>
<feature type="region of interest" description="Disordered" evidence="1">
    <location>
        <begin position="1"/>
        <end position="98"/>
    </location>
</feature>
<proteinExistence type="predicted"/>
<dbReference type="AlphaFoldDB" id="A0A4Z2EGF6"/>
<evidence type="ECO:0000313" key="3">
    <source>
        <dbReference type="Proteomes" id="UP000314294"/>
    </source>
</evidence>
<protein>
    <submittedName>
        <fullName evidence="2">Uncharacterized protein</fullName>
    </submittedName>
</protein>
<sequence length="98" mass="10570">MPRPMGAIDRDASTNGSHRQGCLDQWEPSTGMPRPMGAISRDASTNGSHQQGCLDQWEPSAGMPRPMGAISRMLAPIGRGHRQNSREPLGSFLLSAQD</sequence>